<feature type="region of interest" description="Disordered" evidence="2">
    <location>
        <begin position="249"/>
        <end position="320"/>
    </location>
</feature>
<dbReference type="Proteomes" id="UP001154078">
    <property type="component" value="Chromosome 10"/>
</dbReference>
<name>A0A9P0FBI2_BRAAE</name>
<organism evidence="3 4">
    <name type="scientific">Brassicogethes aeneus</name>
    <name type="common">Rape pollen beetle</name>
    <name type="synonym">Meligethes aeneus</name>
    <dbReference type="NCBI Taxonomy" id="1431903"/>
    <lineage>
        <taxon>Eukaryota</taxon>
        <taxon>Metazoa</taxon>
        <taxon>Ecdysozoa</taxon>
        <taxon>Arthropoda</taxon>
        <taxon>Hexapoda</taxon>
        <taxon>Insecta</taxon>
        <taxon>Pterygota</taxon>
        <taxon>Neoptera</taxon>
        <taxon>Endopterygota</taxon>
        <taxon>Coleoptera</taxon>
        <taxon>Polyphaga</taxon>
        <taxon>Cucujiformia</taxon>
        <taxon>Nitidulidae</taxon>
        <taxon>Meligethinae</taxon>
        <taxon>Brassicogethes</taxon>
    </lineage>
</organism>
<feature type="compositionally biased region" description="Polar residues" evidence="2">
    <location>
        <begin position="185"/>
        <end position="215"/>
    </location>
</feature>
<feature type="compositionally biased region" description="Basic and acidic residues" evidence="2">
    <location>
        <begin position="516"/>
        <end position="526"/>
    </location>
</feature>
<feature type="region of interest" description="Disordered" evidence="2">
    <location>
        <begin position="105"/>
        <end position="133"/>
    </location>
</feature>
<feature type="region of interest" description="Disordered" evidence="2">
    <location>
        <begin position="798"/>
        <end position="831"/>
    </location>
</feature>
<evidence type="ECO:0000313" key="4">
    <source>
        <dbReference type="Proteomes" id="UP001154078"/>
    </source>
</evidence>
<feature type="compositionally biased region" description="Basic residues" evidence="2">
    <location>
        <begin position="257"/>
        <end position="267"/>
    </location>
</feature>
<accession>A0A9P0FBI2</accession>
<feature type="compositionally biased region" description="Low complexity" evidence="2">
    <location>
        <begin position="64"/>
        <end position="73"/>
    </location>
</feature>
<proteinExistence type="predicted"/>
<feature type="region of interest" description="Disordered" evidence="2">
    <location>
        <begin position="1"/>
        <end position="73"/>
    </location>
</feature>
<feature type="compositionally biased region" description="Acidic residues" evidence="2">
    <location>
        <begin position="551"/>
        <end position="574"/>
    </location>
</feature>
<feature type="compositionally biased region" description="Low complexity" evidence="2">
    <location>
        <begin position="814"/>
        <end position="831"/>
    </location>
</feature>
<feature type="compositionally biased region" description="Low complexity" evidence="2">
    <location>
        <begin position="449"/>
        <end position="464"/>
    </location>
</feature>
<feature type="compositionally biased region" description="Low complexity" evidence="2">
    <location>
        <begin position="107"/>
        <end position="127"/>
    </location>
</feature>
<dbReference type="OrthoDB" id="8197936at2759"/>
<feature type="compositionally biased region" description="Polar residues" evidence="2">
    <location>
        <begin position="527"/>
        <end position="539"/>
    </location>
</feature>
<dbReference type="AlphaFoldDB" id="A0A9P0FBI2"/>
<dbReference type="EMBL" id="OV121141">
    <property type="protein sequence ID" value="CAH0548975.1"/>
    <property type="molecule type" value="Genomic_DNA"/>
</dbReference>
<feature type="compositionally biased region" description="Basic residues" evidence="2">
    <location>
        <begin position="1"/>
        <end position="10"/>
    </location>
</feature>
<feature type="compositionally biased region" description="Polar residues" evidence="2">
    <location>
        <begin position="506"/>
        <end position="515"/>
    </location>
</feature>
<feature type="compositionally biased region" description="Low complexity" evidence="2">
    <location>
        <begin position="39"/>
        <end position="55"/>
    </location>
</feature>
<feature type="region of interest" description="Disordered" evidence="2">
    <location>
        <begin position="428"/>
        <end position="574"/>
    </location>
</feature>
<keyword evidence="4" id="KW-1185">Reference proteome</keyword>
<feature type="coiled-coil region" evidence="1">
    <location>
        <begin position="617"/>
        <end position="684"/>
    </location>
</feature>
<feature type="compositionally biased region" description="Basic and acidic residues" evidence="2">
    <location>
        <begin position="304"/>
        <end position="320"/>
    </location>
</feature>
<feature type="compositionally biased region" description="Basic and acidic residues" evidence="2">
    <location>
        <begin position="428"/>
        <end position="439"/>
    </location>
</feature>
<evidence type="ECO:0000313" key="3">
    <source>
        <dbReference type="EMBL" id="CAH0548975.1"/>
    </source>
</evidence>
<evidence type="ECO:0000256" key="1">
    <source>
        <dbReference type="SAM" id="Coils"/>
    </source>
</evidence>
<feature type="region of interest" description="Disordered" evidence="2">
    <location>
        <begin position="185"/>
        <end position="216"/>
    </location>
</feature>
<feature type="compositionally biased region" description="Low complexity" evidence="2">
    <location>
        <begin position="290"/>
        <end position="303"/>
    </location>
</feature>
<keyword evidence="1" id="KW-0175">Coiled coil</keyword>
<gene>
    <name evidence="3" type="ORF">MELIAE_LOCUS2302</name>
</gene>
<evidence type="ECO:0000256" key="2">
    <source>
        <dbReference type="SAM" id="MobiDB-lite"/>
    </source>
</evidence>
<sequence>MGKRTRKTRWRTLPIADEQSDSEESNSTSTQRLPKSYHQKSSSYLSKSTYSSQSSPRRRCQYDSTRSSSTTSETKITFNEDEYTRITTPRQDVLFKKGYLSKPKTYQTQTSTGNSTTSTGNSTGNGTPDYQSTDLEYDSQFVFPGGFVDQNGIYYVNSYEPYPLMVYNPTTYYPEFTNSKAKRCSTGSLTESMSPNNDEASSQDLSQSGGEQPNTFPDFPVYNMVYPGYYINGLCPPQEIVNGHCHTTSTTAADVRRMKKRRRRKTSKDRESTSEYSEESSEEENKAEESSTSTACTSPNSELSKTEEVEVKTEETSDKRLKKELKYDLKPDAEEFVPRAYRQPEFHHIPGVPGVPYVKLVNVPIHMLPNPAFIPVSYPMSYMPPFVHHHKNEEIESDERCPKIEEIEVAQERQIDLNQIVSKLEEAKKEREETKETEKPQVTTPNKPPYRNNNNKYKKQPYYQRTKEEKQDSYESSPRRSRTNYNYKASPKHRQNYSEMLKKETTAPTLTQSSIKTEESPKKESPTHSQKSNQWISVSSKKKRKNKAIEEIEDFPEETIEITEEEEVKEQDQFETYDVNDLVDVVPPSKIEEEETIVIQLEEIDNQIPDEETVEVVNIVEAKNEEEEEEVKITKKKSKKGTQKPLTKRVIITDVDLSQTESKVEETKKKEEEKIAEVAKKEETAVKKGKKKKKKTPKVAVEDVDVTNRNEDSYDFLPSIEEDKTNVDVYQELDKMIQKGMYNNLETKMKSMNVEKSEDFFKSVIGSIGSNKEEKTAFNKAPDFTRILQSTRKLYTNPVSLDHHSSHKKPPSKPSSSSSASDGSLSDTASGFFLDNPQVESMLTTPKSTEHTAKIEDNSSIHPITDAVRTWIKETREKTPEVEIFKDFEEVVLFSKEEDFWEDDLVLCCEDKKQSSEEEIEDPSKIEETSSIEEVPVYESNYGKNEDYLKIKEEIHRSLKHGGLPYRAICCELM</sequence>
<protein>
    <submittedName>
        <fullName evidence="3">Uncharacterized protein</fullName>
    </submittedName>
</protein>
<reference evidence="3" key="1">
    <citation type="submission" date="2021-12" db="EMBL/GenBank/DDBJ databases">
        <authorList>
            <person name="King R."/>
        </authorList>
    </citation>
    <scope>NUCLEOTIDE SEQUENCE</scope>
</reference>